<comment type="caution">
    <text evidence="1">The sequence shown here is derived from an EMBL/GenBank/DDBJ whole genome shotgun (WGS) entry which is preliminary data.</text>
</comment>
<gene>
    <name evidence="1" type="ORF">J2Z60_000151</name>
</gene>
<sequence length="88" mass="10455">MTIEELKLALHEYNPNFTLKGFTKDKYILRYKSEKILKISWDAELDWSVQFLMHPCDWYPIANWAPAPILDMVDLSEALRLISKLDLR</sequence>
<dbReference type="RefSeq" id="WP_209685380.1">
    <property type="nucleotide sequence ID" value="NZ_JAGGLU010000001.1"/>
</dbReference>
<name>A0ABS4MC68_9LACO</name>
<evidence type="ECO:0000313" key="1">
    <source>
        <dbReference type="EMBL" id="MBP2056989.1"/>
    </source>
</evidence>
<evidence type="ECO:0008006" key="3">
    <source>
        <dbReference type="Google" id="ProtNLM"/>
    </source>
</evidence>
<accession>A0ABS4MC68</accession>
<keyword evidence="2" id="KW-1185">Reference proteome</keyword>
<proteinExistence type="predicted"/>
<dbReference type="EMBL" id="JAGGLU010000001">
    <property type="protein sequence ID" value="MBP2056989.1"/>
    <property type="molecule type" value="Genomic_DNA"/>
</dbReference>
<reference evidence="1 2" key="1">
    <citation type="submission" date="2021-03" db="EMBL/GenBank/DDBJ databases">
        <title>Genomic Encyclopedia of Type Strains, Phase IV (KMG-IV): sequencing the most valuable type-strain genomes for metagenomic binning, comparative biology and taxonomic classification.</title>
        <authorList>
            <person name="Goeker M."/>
        </authorList>
    </citation>
    <scope>NUCLEOTIDE SEQUENCE [LARGE SCALE GENOMIC DNA]</scope>
    <source>
        <strain evidence="1 2">DSM 101872</strain>
    </source>
</reference>
<evidence type="ECO:0000313" key="2">
    <source>
        <dbReference type="Proteomes" id="UP001519292"/>
    </source>
</evidence>
<organism evidence="1 2">
    <name type="scientific">Lactobacillus colini</name>
    <dbReference type="NCBI Taxonomy" id="1819254"/>
    <lineage>
        <taxon>Bacteria</taxon>
        <taxon>Bacillati</taxon>
        <taxon>Bacillota</taxon>
        <taxon>Bacilli</taxon>
        <taxon>Lactobacillales</taxon>
        <taxon>Lactobacillaceae</taxon>
        <taxon>Lactobacillus</taxon>
    </lineage>
</organism>
<dbReference type="Proteomes" id="UP001519292">
    <property type="component" value="Unassembled WGS sequence"/>
</dbReference>
<protein>
    <recommendedName>
        <fullName evidence="3">DUF2750 domain-containing protein</fullName>
    </recommendedName>
</protein>